<dbReference type="AlphaFoldDB" id="A0A6L2MLT3"/>
<accession>A0A6L2MLT3</accession>
<evidence type="ECO:0000313" key="1">
    <source>
        <dbReference type="EMBL" id="GEU74938.1"/>
    </source>
</evidence>
<gene>
    <name evidence="1" type="ORF">Tci_046916</name>
</gene>
<sequence length="131" mass="13425">MSKNVETIENVIEDESHFVMKVVGYDLGALAMFAKHFMGGGGLVVLGGRSFRESKSACGEVGGVQKMSSTGSKLIVKGDECLEGCVGTGGGDVNGGGDDFRVSKSLFGEIPGVVIGEGGGETFRDDGGAVW</sequence>
<name>A0A6L2MLT3_TANCI</name>
<organism evidence="1">
    <name type="scientific">Tanacetum cinerariifolium</name>
    <name type="common">Dalmatian daisy</name>
    <name type="synonym">Chrysanthemum cinerariifolium</name>
    <dbReference type="NCBI Taxonomy" id="118510"/>
    <lineage>
        <taxon>Eukaryota</taxon>
        <taxon>Viridiplantae</taxon>
        <taxon>Streptophyta</taxon>
        <taxon>Embryophyta</taxon>
        <taxon>Tracheophyta</taxon>
        <taxon>Spermatophyta</taxon>
        <taxon>Magnoliopsida</taxon>
        <taxon>eudicotyledons</taxon>
        <taxon>Gunneridae</taxon>
        <taxon>Pentapetalae</taxon>
        <taxon>asterids</taxon>
        <taxon>campanulids</taxon>
        <taxon>Asterales</taxon>
        <taxon>Asteraceae</taxon>
        <taxon>Asteroideae</taxon>
        <taxon>Anthemideae</taxon>
        <taxon>Anthemidinae</taxon>
        <taxon>Tanacetum</taxon>
    </lineage>
</organism>
<protein>
    <submittedName>
        <fullName evidence="1">Uncharacterized protein</fullName>
    </submittedName>
</protein>
<reference evidence="1" key="1">
    <citation type="journal article" date="2019" name="Sci. Rep.">
        <title>Draft genome of Tanacetum cinerariifolium, the natural source of mosquito coil.</title>
        <authorList>
            <person name="Yamashiro T."/>
            <person name="Shiraishi A."/>
            <person name="Satake H."/>
            <person name="Nakayama K."/>
        </authorList>
    </citation>
    <scope>NUCLEOTIDE SEQUENCE</scope>
</reference>
<proteinExistence type="predicted"/>
<comment type="caution">
    <text evidence="1">The sequence shown here is derived from an EMBL/GenBank/DDBJ whole genome shotgun (WGS) entry which is preliminary data.</text>
</comment>
<dbReference type="EMBL" id="BKCJ010006980">
    <property type="protein sequence ID" value="GEU74938.1"/>
    <property type="molecule type" value="Genomic_DNA"/>
</dbReference>